<reference evidence="1 2" key="1">
    <citation type="submission" date="2016-08" db="EMBL/GenBank/DDBJ databases">
        <title>Complete genome sequence of Fictibacillus arsenicus G25-54, a strain with toxicity to nematodes and a potential arsenic-resistance activity.</title>
        <authorList>
            <person name="Zheng Z."/>
        </authorList>
    </citation>
    <scope>NUCLEOTIDE SEQUENCE [LARGE SCALE GENOMIC DNA]</scope>
    <source>
        <strain evidence="1 2">G25-54</strain>
    </source>
</reference>
<dbReference type="KEGG" id="far:ABE41_005695"/>
<keyword evidence="2" id="KW-1185">Reference proteome</keyword>
<dbReference type="InterPro" id="IPR036188">
    <property type="entry name" value="FAD/NAD-bd_sf"/>
</dbReference>
<dbReference type="SUPFAM" id="SSF51905">
    <property type="entry name" value="FAD/NAD(P)-binding domain"/>
    <property type="match status" value="1"/>
</dbReference>
<dbReference type="OrthoDB" id="9772934at2"/>
<evidence type="ECO:0000313" key="2">
    <source>
        <dbReference type="Proteomes" id="UP000077412"/>
    </source>
</evidence>
<accession>A0A1B1Z205</accession>
<dbReference type="EMBL" id="CP016761">
    <property type="protein sequence ID" value="ANX11493.1"/>
    <property type="molecule type" value="Genomic_DNA"/>
</dbReference>
<sequence>MIKILLVGAGESHQSILEHVKKEKTNDLEVTMISSSKSAETYKRCEEAAVTFKEDTVISFDPLQKMLLSFSGGIYRFDVISFDIDTKYSLFKQALVPVDSDGRMLVEDTLQNTEFPFLFGAGECVSIVGNTKNAKSTDKQGYVLWNNMKRYIFGQKLESLNSGSMLTYINCWIDRLFKRK</sequence>
<dbReference type="Gene3D" id="3.50.50.60">
    <property type="entry name" value="FAD/NAD(P)-binding domain"/>
    <property type="match status" value="1"/>
</dbReference>
<dbReference type="RefSeq" id="WP_066287370.1">
    <property type="nucleotide sequence ID" value="NZ_CP016761.1"/>
</dbReference>
<dbReference type="STRING" id="255247.ABE41_005695"/>
<dbReference type="Proteomes" id="UP000077412">
    <property type="component" value="Chromosome"/>
</dbReference>
<evidence type="ECO:0000313" key="1">
    <source>
        <dbReference type="EMBL" id="ANX11493.1"/>
    </source>
</evidence>
<protein>
    <recommendedName>
        <fullName evidence="3">Quinate/shikimate 5-dehydrogenase/glutamyl-tRNA reductase domain-containing protein</fullName>
    </recommendedName>
</protein>
<gene>
    <name evidence="1" type="ORF">ABE41_005695</name>
</gene>
<evidence type="ECO:0008006" key="3">
    <source>
        <dbReference type="Google" id="ProtNLM"/>
    </source>
</evidence>
<proteinExistence type="predicted"/>
<organism evidence="1 2">
    <name type="scientific">Fictibacillus arsenicus</name>
    <dbReference type="NCBI Taxonomy" id="255247"/>
    <lineage>
        <taxon>Bacteria</taxon>
        <taxon>Bacillati</taxon>
        <taxon>Bacillota</taxon>
        <taxon>Bacilli</taxon>
        <taxon>Bacillales</taxon>
        <taxon>Fictibacillaceae</taxon>
        <taxon>Fictibacillus</taxon>
    </lineage>
</organism>
<name>A0A1B1Z205_9BACL</name>
<dbReference type="AlphaFoldDB" id="A0A1B1Z205"/>